<feature type="region of interest" description="Disordered" evidence="1">
    <location>
        <begin position="417"/>
        <end position="440"/>
    </location>
</feature>
<sequence>MHSTAWGLVQTFATDSLPTWNASPQKNQGDCDKEKTTGAVAAKVLPWIQDTMQGFGVGLRRTESERLIGWCNYVTSGVLSAGKAEFTVNTITSMAHANPRTFCAVVMLPNRSGDLRTPTKCLAFISSCFNRKANGAMFCRAIDAVAMDEDEEDNHDKADSAEAVPHEFVYKVKNYFLESERALRVKTCTLVFDEATVYGNRSGCHQCLLITASDKHNVFHKSKAWRTSVVQGASMLPRGDMVKVERPSKVFASDGKLTRVQELKQHLAGSSVVESFVNALCEPAENHNILVDFLGFDGWPAAYVLGQICKGHKFAAGTICHSLYETKFVGEMTSNKIFSLARENKLKIPGFPNFMSVIKDLKKSNQSNTQPQYTVCTPLADGGLVIKSALIDLWTIKNDGFQDEAEALIKDHNARYNPRGVKRGAEPSEQPSAKSEEPQQKKLCIDKTMPLVDEVTLACGSFKLLLDKNDEVLWIGPEKTGSPVEISAYTELWGFGTSDIMNDSSKSGRWLSYQIMSLDDLVIAEADKKLGDHIESLSVVKITELLRALENAGEIGVSIAIHTVDGTAVKRTKPCCFVLDPPKEKTLLKKGGKEIAPIRPVAILPGSMSCEADKLYRLM</sequence>
<reference evidence="2 3" key="1">
    <citation type="submission" date="2024-02" db="EMBL/GenBank/DDBJ databases">
        <authorList>
            <person name="Chen Y."/>
            <person name="Shah S."/>
            <person name="Dougan E. K."/>
            <person name="Thang M."/>
            <person name="Chan C."/>
        </authorList>
    </citation>
    <scope>NUCLEOTIDE SEQUENCE [LARGE SCALE GENOMIC DNA]</scope>
</reference>
<comment type="caution">
    <text evidence="2">The sequence shown here is derived from an EMBL/GenBank/DDBJ whole genome shotgun (WGS) entry which is preliminary data.</text>
</comment>
<protein>
    <submittedName>
        <fullName evidence="2">Uncharacterized protein</fullName>
    </submittedName>
</protein>
<keyword evidence="3" id="KW-1185">Reference proteome</keyword>
<dbReference type="Proteomes" id="UP001642484">
    <property type="component" value="Unassembled WGS sequence"/>
</dbReference>
<evidence type="ECO:0000313" key="2">
    <source>
        <dbReference type="EMBL" id="CAK9090456.1"/>
    </source>
</evidence>
<accession>A0ABP0QTM6</accession>
<organism evidence="2 3">
    <name type="scientific">Durusdinium trenchii</name>
    <dbReference type="NCBI Taxonomy" id="1381693"/>
    <lineage>
        <taxon>Eukaryota</taxon>
        <taxon>Sar</taxon>
        <taxon>Alveolata</taxon>
        <taxon>Dinophyceae</taxon>
        <taxon>Suessiales</taxon>
        <taxon>Symbiodiniaceae</taxon>
        <taxon>Durusdinium</taxon>
    </lineage>
</organism>
<name>A0ABP0QTM6_9DINO</name>
<evidence type="ECO:0000313" key="3">
    <source>
        <dbReference type="Proteomes" id="UP001642484"/>
    </source>
</evidence>
<gene>
    <name evidence="2" type="ORF">CCMP2556_LOCUS43467</name>
</gene>
<evidence type="ECO:0000256" key="1">
    <source>
        <dbReference type="SAM" id="MobiDB-lite"/>
    </source>
</evidence>
<dbReference type="EMBL" id="CAXAMN010024851">
    <property type="protein sequence ID" value="CAK9090456.1"/>
    <property type="molecule type" value="Genomic_DNA"/>
</dbReference>
<proteinExistence type="predicted"/>